<dbReference type="EMBL" id="MSCH01000003">
    <property type="protein sequence ID" value="PQJ53078.1"/>
    <property type="molecule type" value="Genomic_DNA"/>
</dbReference>
<comment type="caution">
    <text evidence="10">The sequence shown here is derived from an EMBL/GenBank/DDBJ whole genome shotgun (WGS) entry which is preliminary data.</text>
</comment>
<keyword evidence="5 8" id="KW-0133">Cell shape</keyword>
<organism evidence="10 11">
    <name type="scientific">Psychrosphaera saromensis</name>
    <dbReference type="NCBI Taxonomy" id="716813"/>
    <lineage>
        <taxon>Bacteria</taxon>
        <taxon>Pseudomonadati</taxon>
        <taxon>Pseudomonadota</taxon>
        <taxon>Gammaproteobacteria</taxon>
        <taxon>Alteromonadales</taxon>
        <taxon>Pseudoalteromonadaceae</taxon>
        <taxon>Psychrosphaera</taxon>
    </lineage>
</organism>
<reference evidence="10 11" key="1">
    <citation type="submission" date="2016-12" db="EMBL/GenBank/DDBJ databases">
        <title>Diversity of luminous bacteria.</title>
        <authorList>
            <person name="Yoshizawa S."/>
            <person name="Kogure K."/>
        </authorList>
    </citation>
    <scope>NUCLEOTIDE SEQUENCE [LARGE SCALE GENOMIC DNA]</scope>
    <source>
        <strain evidence="10 11">SA4-48</strain>
    </source>
</reference>
<dbReference type="PANTHER" id="PTHR37484">
    <property type="entry name" value="ROD SHAPE-DETERMINING PROTEIN MRED"/>
    <property type="match status" value="1"/>
</dbReference>
<evidence type="ECO:0000256" key="6">
    <source>
        <dbReference type="ARBA" id="ARBA00022989"/>
    </source>
</evidence>
<dbReference type="OrthoDB" id="6647425at2"/>
<keyword evidence="3 8" id="KW-1003">Cell membrane</keyword>
<feature type="transmembrane region" description="Helical" evidence="9">
    <location>
        <begin position="134"/>
        <end position="152"/>
    </location>
</feature>
<evidence type="ECO:0000256" key="9">
    <source>
        <dbReference type="SAM" id="Phobius"/>
    </source>
</evidence>
<dbReference type="PIRSF" id="PIRSF018472">
    <property type="entry name" value="MreD_proteobac"/>
    <property type="match status" value="1"/>
</dbReference>
<dbReference type="RefSeq" id="WP_105051553.1">
    <property type="nucleotide sequence ID" value="NZ_BMYG01000003.1"/>
</dbReference>
<dbReference type="GO" id="GO:0008360">
    <property type="term" value="P:regulation of cell shape"/>
    <property type="evidence" value="ECO:0007669"/>
    <property type="project" value="UniProtKB-UniRule"/>
</dbReference>
<dbReference type="InterPro" id="IPR026034">
    <property type="entry name" value="MreD_proteobac"/>
</dbReference>
<keyword evidence="7 8" id="KW-0472">Membrane</keyword>
<dbReference type="PANTHER" id="PTHR37484:SF1">
    <property type="entry name" value="ROD SHAPE-DETERMINING PROTEIN MRED"/>
    <property type="match status" value="1"/>
</dbReference>
<feature type="transmembrane region" description="Helical" evidence="9">
    <location>
        <begin position="12"/>
        <end position="31"/>
    </location>
</feature>
<proteinExistence type="inferred from homology"/>
<comment type="function">
    <text evidence="8">Involved in formation of the rod shape of the cell. May also contribute to regulation of formation of penicillin-binding proteins.</text>
</comment>
<dbReference type="Proteomes" id="UP000239007">
    <property type="component" value="Unassembled WGS sequence"/>
</dbReference>
<dbReference type="InterPro" id="IPR007227">
    <property type="entry name" value="Cell_shape_determining_MreD"/>
</dbReference>
<evidence type="ECO:0000256" key="2">
    <source>
        <dbReference type="ARBA" id="ARBA00007776"/>
    </source>
</evidence>
<evidence type="ECO:0000256" key="4">
    <source>
        <dbReference type="ARBA" id="ARBA00022692"/>
    </source>
</evidence>
<comment type="subcellular location">
    <subcellularLocation>
        <location evidence="8">Cell inner membrane</location>
    </subcellularLocation>
    <subcellularLocation>
        <location evidence="1">Cell membrane</location>
        <topology evidence="1">Multi-pass membrane protein</topology>
    </subcellularLocation>
</comment>
<keyword evidence="8" id="KW-0997">Cell inner membrane</keyword>
<evidence type="ECO:0000256" key="1">
    <source>
        <dbReference type="ARBA" id="ARBA00004651"/>
    </source>
</evidence>
<evidence type="ECO:0000256" key="8">
    <source>
        <dbReference type="PIRNR" id="PIRNR018472"/>
    </source>
</evidence>
<feature type="transmembrane region" description="Helical" evidence="9">
    <location>
        <begin position="68"/>
        <end position="88"/>
    </location>
</feature>
<evidence type="ECO:0000313" key="10">
    <source>
        <dbReference type="EMBL" id="PQJ53078.1"/>
    </source>
</evidence>
<dbReference type="AlphaFoldDB" id="A0A2S7UTL3"/>
<evidence type="ECO:0000256" key="7">
    <source>
        <dbReference type="ARBA" id="ARBA00023136"/>
    </source>
</evidence>
<protein>
    <recommendedName>
        <fullName evidence="8">Rod shape-determining protein MreD</fullName>
    </recommendedName>
</protein>
<dbReference type="Pfam" id="PF04093">
    <property type="entry name" value="MreD"/>
    <property type="match status" value="1"/>
</dbReference>
<evidence type="ECO:0000313" key="11">
    <source>
        <dbReference type="Proteomes" id="UP000239007"/>
    </source>
</evidence>
<evidence type="ECO:0000256" key="3">
    <source>
        <dbReference type="ARBA" id="ARBA00022475"/>
    </source>
</evidence>
<keyword evidence="11" id="KW-1185">Reference proteome</keyword>
<name>A0A2S7UTL3_9GAMM</name>
<comment type="similarity">
    <text evidence="2 8">Belongs to the MreD family.</text>
</comment>
<feature type="transmembrane region" description="Helical" evidence="9">
    <location>
        <begin position="100"/>
        <end position="122"/>
    </location>
</feature>
<keyword evidence="6 9" id="KW-1133">Transmembrane helix</keyword>
<dbReference type="NCBIfam" id="TIGR03426">
    <property type="entry name" value="shape_MreD"/>
    <property type="match status" value="1"/>
</dbReference>
<gene>
    <name evidence="10" type="ORF">BTO11_05005</name>
</gene>
<keyword evidence="4 9" id="KW-0812">Transmembrane</keyword>
<accession>A0A2S7UTL3</accession>
<sequence>MAKNGTSPWWYINASILVALILSIMPLPIQLKGIWPDWAAMVVIYWTIALPQRVNIGTAWIVGFLLDILLGTVLGVNALALSLVVFAVSSNFQKLRNFTVWQQAALVGVFLVLFHLVVFWLNRFLINVNFTFEYITPSFTSALFWLWLFPVLRSYRRRFKIR</sequence>
<evidence type="ECO:0000256" key="5">
    <source>
        <dbReference type="ARBA" id="ARBA00022960"/>
    </source>
</evidence>
<dbReference type="GO" id="GO:0005886">
    <property type="term" value="C:plasma membrane"/>
    <property type="evidence" value="ECO:0007669"/>
    <property type="project" value="UniProtKB-SubCell"/>
</dbReference>